<sequence>MVDKIESTSEAWESRTLGCDENHAVAVELNEDFINESLALQMISIRLQKTLIEDLKMIGQLNGIGYQPLIRQVLKRFADSEKKQLLREQASQLTNSPDDESSSEPKQACG</sequence>
<evidence type="ECO:0000256" key="1">
    <source>
        <dbReference type="SAM" id="MobiDB-lite"/>
    </source>
</evidence>
<feature type="region of interest" description="Disordered" evidence="1">
    <location>
        <begin position="86"/>
        <end position="110"/>
    </location>
</feature>
<dbReference type="AlphaFoldDB" id="A0A7X9YFY8"/>
<proteinExistence type="predicted"/>
<dbReference type="EMBL" id="JABBCX010000003">
    <property type="protein sequence ID" value="NMF48181.1"/>
    <property type="molecule type" value="Genomic_DNA"/>
</dbReference>
<accession>A0A7X9YFY8</accession>
<organism evidence="2 3">
    <name type="scientific">Pseudoalteromonas arctica</name>
    <dbReference type="NCBI Taxonomy" id="394751"/>
    <lineage>
        <taxon>Bacteria</taxon>
        <taxon>Pseudomonadati</taxon>
        <taxon>Pseudomonadota</taxon>
        <taxon>Gammaproteobacteria</taxon>
        <taxon>Alteromonadales</taxon>
        <taxon>Pseudoalteromonadaceae</taxon>
        <taxon>Pseudoalteromonas</taxon>
    </lineage>
</organism>
<comment type="caution">
    <text evidence="2">The sequence shown here is derived from an EMBL/GenBank/DDBJ whole genome shotgun (WGS) entry which is preliminary data.</text>
</comment>
<dbReference type="Proteomes" id="UP000519126">
    <property type="component" value="Unassembled WGS sequence"/>
</dbReference>
<name>A0A7X9YFY8_9GAMM</name>
<gene>
    <name evidence="2" type="ORF">HHL01_08305</name>
</gene>
<dbReference type="RefSeq" id="WP_170071674.1">
    <property type="nucleotide sequence ID" value="NZ_JABBCX010000003.1"/>
</dbReference>
<reference evidence="2 3" key="1">
    <citation type="submission" date="2020-04" db="EMBL/GenBank/DDBJ databases">
        <title>Genome Sequencing and Assembley of Pseudoalteromonas artica.</title>
        <authorList>
            <person name="Akerly B."/>
            <person name="Cook G."/>
        </authorList>
    </citation>
    <scope>NUCLEOTIDE SEQUENCE [LARGE SCALE GENOMIC DNA]</scope>
    <source>
        <strain evidence="2 3">NEC-BIFX-0059</strain>
    </source>
</reference>
<evidence type="ECO:0000313" key="2">
    <source>
        <dbReference type="EMBL" id="NMF48181.1"/>
    </source>
</evidence>
<evidence type="ECO:0000313" key="3">
    <source>
        <dbReference type="Proteomes" id="UP000519126"/>
    </source>
</evidence>
<protein>
    <submittedName>
        <fullName evidence="2">Uncharacterized protein</fullName>
    </submittedName>
</protein>